<dbReference type="GO" id="GO:0016747">
    <property type="term" value="F:acyltransferase activity, transferring groups other than amino-acyl groups"/>
    <property type="evidence" value="ECO:0007669"/>
    <property type="project" value="InterPro"/>
</dbReference>
<evidence type="ECO:0000313" key="6">
    <source>
        <dbReference type="Proteomes" id="UP000005104"/>
    </source>
</evidence>
<evidence type="ECO:0000259" key="4">
    <source>
        <dbReference type="SMART" id="SM00764"/>
    </source>
</evidence>
<dbReference type="eggNOG" id="COG3053">
    <property type="taxonomic scope" value="Bacteria"/>
</dbReference>
<dbReference type="Pfam" id="PF00583">
    <property type="entry name" value="Acetyltransf_1"/>
    <property type="match status" value="1"/>
</dbReference>
<dbReference type="SUPFAM" id="SSF52374">
    <property type="entry name" value="Nucleotidylyl transferase"/>
    <property type="match status" value="1"/>
</dbReference>
<name>H5Y022_9FIRM</name>
<keyword evidence="1 3" id="KW-0547">Nucleotide-binding</keyword>
<dbReference type="InterPro" id="IPR005216">
    <property type="entry name" value="Citrate_lyase_ligase"/>
</dbReference>
<keyword evidence="6" id="KW-1185">Reference proteome</keyword>
<dbReference type="RefSeq" id="WP_007787084.1">
    <property type="nucleotide sequence ID" value="NZ_CM001441.1"/>
</dbReference>
<feature type="domain" description="Citrate lyase ligase C-terminal" evidence="4">
    <location>
        <begin position="154"/>
        <end position="335"/>
    </location>
</feature>
<dbReference type="PIRSF" id="PIRSF005751">
    <property type="entry name" value="Acet_citr_lig"/>
    <property type="match status" value="1"/>
</dbReference>
<gene>
    <name evidence="5" type="ORF">DesyoDRAFT_4996</name>
</gene>
<dbReference type="GO" id="GO:0008771">
    <property type="term" value="F:[citrate (pro-3S)-lyase] ligase activity"/>
    <property type="evidence" value="ECO:0007669"/>
    <property type="project" value="UniProtKB-EC"/>
</dbReference>
<dbReference type="InterPro" id="IPR013166">
    <property type="entry name" value="Citrate_lyase_ligase_C"/>
</dbReference>
<proteinExistence type="predicted"/>
<dbReference type="InterPro" id="IPR000182">
    <property type="entry name" value="GNAT_dom"/>
</dbReference>
<comment type="catalytic activity">
    <reaction evidence="3">
        <text>holo-[citrate lyase ACP] + acetate + ATP = acetyl-[citrate lyase ACP] + AMP + diphosphate</text>
        <dbReference type="Rhea" id="RHEA:23788"/>
        <dbReference type="Rhea" id="RHEA-COMP:10158"/>
        <dbReference type="Rhea" id="RHEA-COMP:13710"/>
        <dbReference type="ChEBI" id="CHEBI:30089"/>
        <dbReference type="ChEBI" id="CHEBI:30616"/>
        <dbReference type="ChEBI" id="CHEBI:33019"/>
        <dbReference type="ChEBI" id="CHEBI:82683"/>
        <dbReference type="ChEBI" id="CHEBI:137976"/>
        <dbReference type="ChEBI" id="CHEBI:456215"/>
        <dbReference type="EC" id="6.2.1.22"/>
    </reaction>
</comment>
<protein>
    <recommendedName>
        <fullName evidence="3">[Citrate [pro-3S]-lyase] ligase</fullName>
        <ecNumber evidence="3">6.2.1.22</ecNumber>
    </recommendedName>
</protein>
<dbReference type="PANTHER" id="PTHR40599:SF1">
    <property type="entry name" value="[CITRATE [PRO-3S]-LYASE] LIGASE"/>
    <property type="match status" value="1"/>
</dbReference>
<dbReference type="Gene3D" id="3.40.630.30">
    <property type="match status" value="1"/>
</dbReference>
<dbReference type="NCBIfam" id="TIGR00124">
    <property type="entry name" value="cit_ly_ligase"/>
    <property type="match status" value="1"/>
</dbReference>
<evidence type="ECO:0000256" key="2">
    <source>
        <dbReference type="ARBA" id="ARBA00022840"/>
    </source>
</evidence>
<keyword evidence="2 3" id="KW-0067">ATP-binding</keyword>
<reference evidence="5 6" key="1">
    <citation type="submission" date="2011-11" db="EMBL/GenBank/DDBJ databases">
        <title>The Noncontiguous Finished genome of Desulfosporosinus youngiae DSM 17734.</title>
        <authorList>
            <consortium name="US DOE Joint Genome Institute (JGI-PGF)"/>
            <person name="Lucas S."/>
            <person name="Han J."/>
            <person name="Lapidus A."/>
            <person name="Cheng J.-F."/>
            <person name="Goodwin L."/>
            <person name="Pitluck S."/>
            <person name="Peters L."/>
            <person name="Ovchinnikova G."/>
            <person name="Lu M."/>
            <person name="Land M.L."/>
            <person name="Hauser L."/>
            <person name="Pester M."/>
            <person name="Spring S."/>
            <person name="Ollivier B."/>
            <person name="Rattei T."/>
            <person name="Klenk H.-P."/>
            <person name="Wagner M."/>
            <person name="Loy A."/>
            <person name="Woyke T.J."/>
        </authorList>
    </citation>
    <scope>NUCLEOTIDE SEQUENCE [LARGE SCALE GENOMIC DNA]</scope>
    <source>
        <strain evidence="5 6">DSM 17734</strain>
    </source>
</reference>
<evidence type="ECO:0000256" key="1">
    <source>
        <dbReference type="ARBA" id="ARBA00022741"/>
    </source>
</evidence>
<dbReference type="OrthoDB" id="9779753at2"/>
<dbReference type="PANTHER" id="PTHR40599">
    <property type="entry name" value="[CITRATE [PRO-3S]-LYASE] LIGASE"/>
    <property type="match status" value="1"/>
</dbReference>
<dbReference type="InterPro" id="IPR016181">
    <property type="entry name" value="Acyl_CoA_acyltransferase"/>
</dbReference>
<dbReference type="Pfam" id="PF08218">
    <property type="entry name" value="Citrate_ly_lig"/>
    <property type="match status" value="1"/>
</dbReference>
<comment type="function">
    <text evidence="3">Acetylation of prosthetic group (2-(5''-phosphoribosyl)-3'-dephosphocoenzyme-A) of the gamma subunit of citrate lyase.</text>
</comment>
<dbReference type="Proteomes" id="UP000005104">
    <property type="component" value="Chromosome"/>
</dbReference>
<dbReference type="EC" id="6.2.1.22" evidence="3"/>
<dbReference type="AlphaFoldDB" id="H5Y022"/>
<accession>H5Y022</accession>
<dbReference type="EMBL" id="CM001441">
    <property type="protein sequence ID" value="EHQ91931.1"/>
    <property type="molecule type" value="Genomic_DNA"/>
</dbReference>
<dbReference type="HOGENOM" id="CLU_063190_0_0_9"/>
<dbReference type="InterPro" id="IPR014729">
    <property type="entry name" value="Rossmann-like_a/b/a_fold"/>
</dbReference>
<evidence type="ECO:0000256" key="3">
    <source>
        <dbReference type="PIRNR" id="PIRNR005751"/>
    </source>
</evidence>
<dbReference type="SMART" id="SM00764">
    <property type="entry name" value="Citrate_ly_lig"/>
    <property type="match status" value="1"/>
</dbReference>
<dbReference type="SUPFAM" id="SSF55729">
    <property type="entry name" value="Acyl-CoA N-acyltransferases (Nat)"/>
    <property type="match status" value="1"/>
</dbReference>
<dbReference type="GO" id="GO:0005524">
    <property type="term" value="F:ATP binding"/>
    <property type="evidence" value="ECO:0007669"/>
    <property type="project" value="UniProtKB-UniRule"/>
</dbReference>
<keyword evidence="3 5" id="KW-0436">Ligase</keyword>
<dbReference type="Gene3D" id="3.40.50.620">
    <property type="entry name" value="HUPs"/>
    <property type="match status" value="1"/>
</dbReference>
<dbReference type="GO" id="GO:0016829">
    <property type="term" value="F:lyase activity"/>
    <property type="evidence" value="ECO:0007669"/>
    <property type="project" value="UniProtKB-KW"/>
</dbReference>
<dbReference type="STRING" id="768710.DesyoDRAFT_4996"/>
<keyword evidence="5" id="KW-0456">Lyase</keyword>
<evidence type="ECO:0000313" key="5">
    <source>
        <dbReference type="EMBL" id="EHQ91931.1"/>
    </source>
</evidence>
<organism evidence="5 6">
    <name type="scientific">Desulfosporosinus youngiae DSM 17734</name>
    <dbReference type="NCBI Taxonomy" id="768710"/>
    <lineage>
        <taxon>Bacteria</taxon>
        <taxon>Bacillati</taxon>
        <taxon>Bacillota</taxon>
        <taxon>Clostridia</taxon>
        <taxon>Eubacteriales</taxon>
        <taxon>Desulfitobacteriaceae</taxon>
        <taxon>Desulfosporosinus</taxon>
    </lineage>
</organism>
<sequence length="354" mass="39624">MYGAHMEKVNLRNRNEREEVDAFLREFGLVLDQDADYTLVIRDGAWNPSAQGSAIVATCSTAKNVLKCFAVKDELRGEGIASALVSALIDKLFRQGICHFFVFTKPAQVPIFSSLNFKLIHCNGEAALLENGAYHIRQALEEMKRNYGIGDGEKAALVMNCNPFTLGHQFLIEEASKDNAELLVFIVEEDKSLFPFATRLELVSRGAAHLKNVKVLPSGEYMISATTFPSYFLREEGERLKVYADLDSSIFGKYFGKAFNIMKRYVGEEPYCPATKVYNETLKRVLPAYGVELIEIKRKAFGETAISASLVRSLLKKETIPDLSGLLPEVTLEFLKTCQGREIAEKIKRSDSPH</sequence>